<feature type="transmembrane region" description="Helical" evidence="8">
    <location>
        <begin position="343"/>
        <end position="361"/>
    </location>
</feature>
<feature type="transmembrane region" description="Helical" evidence="8">
    <location>
        <begin position="35"/>
        <end position="51"/>
    </location>
</feature>
<name>A0A1B6IER1_9HEMI</name>
<dbReference type="InterPro" id="IPR005828">
    <property type="entry name" value="MFS_sugar_transport-like"/>
</dbReference>
<dbReference type="InterPro" id="IPR036259">
    <property type="entry name" value="MFS_trans_sf"/>
</dbReference>
<dbReference type="Pfam" id="PF00083">
    <property type="entry name" value="Sugar_tr"/>
    <property type="match status" value="1"/>
</dbReference>
<organism evidence="10">
    <name type="scientific">Homalodisca liturata</name>
    <dbReference type="NCBI Taxonomy" id="320908"/>
    <lineage>
        <taxon>Eukaryota</taxon>
        <taxon>Metazoa</taxon>
        <taxon>Ecdysozoa</taxon>
        <taxon>Arthropoda</taxon>
        <taxon>Hexapoda</taxon>
        <taxon>Insecta</taxon>
        <taxon>Pterygota</taxon>
        <taxon>Neoptera</taxon>
        <taxon>Paraneoptera</taxon>
        <taxon>Hemiptera</taxon>
        <taxon>Auchenorrhyncha</taxon>
        <taxon>Membracoidea</taxon>
        <taxon>Cicadellidae</taxon>
        <taxon>Cicadellinae</taxon>
        <taxon>Proconiini</taxon>
        <taxon>Homalodisca</taxon>
    </lineage>
</organism>
<evidence type="ECO:0000256" key="1">
    <source>
        <dbReference type="ARBA" id="ARBA00004651"/>
    </source>
</evidence>
<sequence length="428" mass="47673">MTTSQASWMIALLEFGNLFTPIPAGYLADYYGRKPLILSTGPLYIISWIVIYNAHTIAVLCIARVIQGLALGIVYTVVPMYLGEIPSQNFRGTTTSVFQSAFYFGFLLEYCIGPIVSYKISIAVSAALPLISFICFLRQPETPYYYLMCGREEEAANSLVWLRGKRQPEEVKDELEVMVANVRSEMANRASWRDVIGTPADKRALLIVNVVGAVKILSGSVAVPTYCTQLFRLTGFDAVSPDVITIIMGSVIFTSSFFSTTLTDFTGRKPLLLTSSVGCAFSLFTVGVYFFLREKTELDVEHLNWICPLAIIVYCVFLAFGLDPVAMTYRSEMFPANTRAVAASLNSISFTIGSFISLKMYQVVSDTVGVYSVYFGSALVCFLGSLWMYCITIETRGRSLSDIQRELREGAERRRQKAEKKSECQRYG</sequence>
<feature type="transmembrane region" description="Helical" evidence="8">
    <location>
        <begin position="243"/>
        <end position="263"/>
    </location>
</feature>
<evidence type="ECO:0000256" key="8">
    <source>
        <dbReference type="SAM" id="Phobius"/>
    </source>
</evidence>
<proteinExistence type="predicted"/>
<feature type="transmembrane region" description="Helical" evidence="8">
    <location>
        <begin position="204"/>
        <end position="223"/>
    </location>
</feature>
<accession>A0A1B6IER1</accession>
<dbReference type="PANTHER" id="PTHR48021:SF46">
    <property type="entry name" value="MAJOR FACILITATOR SUPERFAMILY (MFS) PROFILE DOMAIN-CONTAINING PROTEIN"/>
    <property type="match status" value="1"/>
</dbReference>
<reference evidence="10" key="1">
    <citation type="submission" date="2015-11" db="EMBL/GenBank/DDBJ databases">
        <title>De novo transcriptome assembly of four potential Pierce s Disease insect vectors from Arizona vineyards.</title>
        <authorList>
            <person name="Tassone E.E."/>
        </authorList>
    </citation>
    <scope>NUCLEOTIDE SEQUENCE</scope>
</reference>
<dbReference type="PROSITE" id="PS50850">
    <property type="entry name" value="MFS"/>
    <property type="match status" value="1"/>
</dbReference>
<dbReference type="AlphaFoldDB" id="A0A1B6IER1"/>
<keyword evidence="2" id="KW-0813">Transport</keyword>
<evidence type="ECO:0000256" key="3">
    <source>
        <dbReference type="ARBA" id="ARBA00022475"/>
    </source>
</evidence>
<evidence type="ECO:0000256" key="7">
    <source>
        <dbReference type="ARBA" id="ARBA00023136"/>
    </source>
</evidence>
<evidence type="ECO:0000259" key="9">
    <source>
        <dbReference type="PROSITE" id="PS50850"/>
    </source>
</evidence>
<evidence type="ECO:0000256" key="2">
    <source>
        <dbReference type="ARBA" id="ARBA00022448"/>
    </source>
</evidence>
<dbReference type="SUPFAM" id="SSF103473">
    <property type="entry name" value="MFS general substrate transporter"/>
    <property type="match status" value="1"/>
</dbReference>
<evidence type="ECO:0000313" key="10">
    <source>
        <dbReference type="EMBL" id="JAS85428.1"/>
    </source>
</evidence>
<keyword evidence="5 8" id="KW-0812">Transmembrane</keyword>
<dbReference type="EMBL" id="GECU01022278">
    <property type="protein sequence ID" value="JAS85428.1"/>
    <property type="molecule type" value="Transcribed_RNA"/>
</dbReference>
<dbReference type="PANTHER" id="PTHR48021">
    <property type="match status" value="1"/>
</dbReference>
<dbReference type="InterPro" id="IPR003663">
    <property type="entry name" value="Sugar/inositol_transpt"/>
</dbReference>
<evidence type="ECO:0000256" key="4">
    <source>
        <dbReference type="ARBA" id="ARBA00022597"/>
    </source>
</evidence>
<dbReference type="InterPro" id="IPR050549">
    <property type="entry name" value="MFS_Trehalose_Transporter"/>
</dbReference>
<evidence type="ECO:0000256" key="5">
    <source>
        <dbReference type="ARBA" id="ARBA00022692"/>
    </source>
</evidence>
<feature type="transmembrane region" description="Helical" evidence="8">
    <location>
        <begin position="6"/>
        <end position="28"/>
    </location>
</feature>
<feature type="transmembrane region" description="Helical" evidence="8">
    <location>
        <begin position="270"/>
        <end position="291"/>
    </location>
</feature>
<feature type="transmembrane region" description="Helical" evidence="8">
    <location>
        <begin position="373"/>
        <end position="391"/>
    </location>
</feature>
<dbReference type="Gene3D" id="1.20.1250.20">
    <property type="entry name" value="MFS general substrate transporter like domains"/>
    <property type="match status" value="1"/>
</dbReference>
<dbReference type="InterPro" id="IPR020846">
    <property type="entry name" value="MFS_dom"/>
</dbReference>
<feature type="transmembrane region" description="Helical" evidence="8">
    <location>
        <begin position="120"/>
        <end position="137"/>
    </location>
</feature>
<dbReference type="PROSITE" id="PS00217">
    <property type="entry name" value="SUGAR_TRANSPORT_2"/>
    <property type="match status" value="1"/>
</dbReference>
<comment type="subcellular location">
    <subcellularLocation>
        <location evidence="1">Cell membrane</location>
        <topology evidence="1">Multi-pass membrane protein</topology>
    </subcellularLocation>
</comment>
<keyword evidence="6 8" id="KW-1133">Transmembrane helix</keyword>
<evidence type="ECO:0000256" key="6">
    <source>
        <dbReference type="ARBA" id="ARBA00022989"/>
    </source>
</evidence>
<dbReference type="PRINTS" id="PR00171">
    <property type="entry name" value="SUGRTRNSPORT"/>
</dbReference>
<keyword evidence="3" id="KW-1003">Cell membrane</keyword>
<dbReference type="InterPro" id="IPR005829">
    <property type="entry name" value="Sugar_transporter_CS"/>
</dbReference>
<dbReference type="GO" id="GO:0005886">
    <property type="term" value="C:plasma membrane"/>
    <property type="evidence" value="ECO:0007669"/>
    <property type="project" value="UniProtKB-SubCell"/>
</dbReference>
<dbReference type="FunFam" id="1.20.1250.20:FF:000218">
    <property type="entry name" value="facilitated trehalose transporter Tret1"/>
    <property type="match status" value="1"/>
</dbReference>
<feature type="transmembrane region" description="Helical" evidence="8">
    <location>
        <begin position="303"/>
        <end position="322"/>
    </location>
</feature>
<protein>
    <recommendedName>
        <fullName evidence="9">Major facilitator superfamily (MFS) profile domain-containing protein</fullName>
    </recommendedName>
</protein>
<dbReference type="GO" id="GO:0022857">
    <property type="term" value="F:transmembrane transporter activity"/>
    <property type="evidence" value="ECO:0007669"/>
    <property type="project" value="InterPro"/>
</dbReference>
<keyword evidence="4" id="KW-0762">Sugar transport</keyword>
<keyword evidence="7 8" id="KW-0472">Membrane</keyword>
<gene>
    <name evidence="10" type="ORF">g.37769</name>
</gene>
<feature type="transmembrane region" description="Helical" evidence="8">
    <location>
        <begin position="57"/>
        <end position="78"/>
    </location>
</feature>
<feature type="domain" description="Major facilitator superfamily (MFS) profile" evidence="9">
    <location>
        <begin position="1"/>
        <end position="396"/>
    </location>
</feature>
<dbReference type="PROSITE" id="PS00216">
    <property type="entry name" value="SUGAR_TRANSPORT_1"/>
    <property type="match status" value="1"/>
</dbReference>